<sequence>MEIYPPLSGIGGGASLAPFAPAGLDDDLFDFDKLKLVDKPENSMNSLDLPQSLKECEGYLTKLPLKPPNVDQKNPTTVVDMVNIMTNPCAAALFDKRGDTLEKEHTFANDASRSEGVPSGLYDYSTSELMKDQLSLARRKTSHIAAPLMFGHVVLPGCISFYKKDGRTYAVGEGRWLLPNPKASWCCRNVSLDQDVIAPSKTQVLIIRILKGEVGLVMEQGVEKLLDVGSHVYNSGTVSLVGKKQYANDQYFSHGRYHYLRVPRGKLAKVWAEVVKDGVRSLVPRLLGQGEHYIDSNMFKYEYGLVDESDPYIHHGSVHIIRVAKGSVAKAMHNTKPRLLGMGDHIVESTQFEFIGTESIISNLCIVHETITILRVPLGKIALAWKDNEPVFIDEPGLYEFDSPDFEFVEYKNADERLIQLGAKKIVLVHTGSVGVTYDGGILKILPNGRHIINSSNHIFHSFLSTQEKSLRLVTLSENEKFARKSTIGRGSGAPIGLSSTAIEECDLTVCETRDLVKVGLRADVFYSIEDPEKCLNKIDSEELEDLVRETAVSTLTNIVRSTTLNEIAQSKHVTAGSPDVSIVPVFEEIGDRGGNPPPSAPMRMFFDKAHDEFLSKLHDDFMSRYGKLKKCLKLRFTLNLFIFVSPTHESLHR</sequence>
<dbReference type="InterPro" id="IPR036013">
    <property type="entry name" value="Band_7/SPFH_dom_sf"/>
</dbReference>
<evidence type="ECO:0000313" key="3">
    <source>
        <dbReference type="EMBL" id="CAE2229726.1"/>
    </source>
</evidence>
<gene>
    <name evidence="2" type="ORF">OAUR00152_LOCUS11463</name>
    <name evidence="3" type="ORF">OAUR00152_LOCUS11469</name>
</gene>
<dbReference type="Pfam" id="PF01145">
    <property type="entry name" value="Band_7"/>
    <property type="match status" value="1"/>
</dbReference>
<evidence type="ECO:0000313" key="2">
    <source>
        <dbReference type="EMBL" id="CAE2229710.1"/>
    </source>
</evidence>
<evidence type="ECO:0000259" key="1">
    <source>
        <dbReference type="Pfam" id="PF01145"/>
    </source>
</evidence>
<feature type="domain" description="Band 7" evidence="1">
    <location>
        <begin position="429"/>
        <end position="571"/>
    </location>
</feature>
<reference evidence="3" key="1">
    <citation type="submission" date="2021-01" db="EMBL/GenBank/DDBJ databases">
        <authorList>
            <person name="Corre E."/>
            <person name="Pelletier E."/>
            <person name="Niang G."/>
            <person name="Scheremetjew M."/>
            <person name="Finn R."/>
            <person name="Kale V."/>
            <person name="Holt S."/>
            <person name="Cochrane G."/>
            <person name="Meng A."/>
            <person name="Brown T."/>
            <person name="Cohen L."/>
        </authorList>
    </citation>
    <scope>NUCLEOTIDE SEQUENCE</scope>
    <source>
        <strain evidence="3">Isolate 1302-5</strain>
    </source>
</reference>
<protein>
    <recommendedName>
        <fullName evidence="1">Band 7 domain-containing protein</fullName>
    </recommendedName>
</protein>
<proteinExistence type="predicted"/>
<dbReference type="AlphaFoldDB" id="A0A6U6EBL7"/>
<dbReference type="EMBL" id="HBKQ01016990">
    <property type="protein sequence ID" value="CAE2229710.1"/>
    <property type="molecule type" value="Transcribed_RNA"/>
</dbReference>
<name>A0A6U6EBL7_9STRA</name>
<dbReference type="InterPro" id="IPR001107">
    <property type="entry name" value="Band_7"/>
</dbReference>
<dbReference type="EMBL" id="HBKQ01016997">
    <property type="protein sequence ID" value="CAE2229726.1"/>
    <property type="molecule type" value="Transcribed_RNA"/>
</dbReference>
<organism evidence="3">
    <name type="scientific">Odontella aurita</name>
    <dbReference type="NCBI Taxonomy" id="265563"/>
    <lineage>
        <taxon>Eukaryota</taxon>
        <taxon>Sar</taxon>
        <taxon>Stramenopiles</taxon>
        <taxon>Ochrophyta</taxon>
        <taxon>Bacillariophyta</taxon>
        <taxon>Mediophyceae</taxon>
        <taxon>Biddulphiophycidae</taxon>
        <taxon>Eupodiscales</taxon>
        <taxon>Odontellaceae</taxon>
        <taxon>Odontella</taxon>
    </lineage>
</organism>
<dbReference type="SUPFAM" id="SSF117892">
    <property type="entry name" value="Band 7/SPFH domain"/>
    <property type="match status" value="1"/>
</dbReference>
<accession>A0A6U6EBL7</accession>